<dbReference type="EMBL" id="PCDP01000038">
    <property type="protein sequence ID" value="PZM12325.1"/>
    <property type="molecule type" value="Genomic_DNA"/>
</dbReference>
<dbReference type="Pfam" id="PF04972">
    <property type="entry name" value="BON"/>
    <property type="match status" value="1"/>
</dbReference>
<evidence type="ECO:0000313" key="3">
    <source>
        <dbReference type="Proteomes" id="UP000248925"/>
    </source>
</evidence>
<sequence>MDDDDAHGTGGGTMTLQSVVKSALKSAYDINASEITVSTMGSYVILEGRVRYRGDIDRAVEISEEIAGDGRVRCRLVCR</sequence>
<gene>
    <name evidence="2" type="ORF">CPY51_18485</name>
</gene>
<accession>A0A2W4CPS4</accession>
<dbReference type="InterPro" id="IPR007055">
    <property type="entry name" value="BON_dom"/>
</dbReference>
<proteinExistence type="predicted"/>
<evidence type="ECO:0000313" key="2">
    <source>
        <dbReference type="EMBL" id="PZM12325.1"/>
    </source>
</evidence>
<reference evidence="2 3" key="1">
    <citation type="journal article" date="2018" name="Sci. Rep.">
        <title>Rhizobium tumorigenes sp. nov., a novel plant tumorigenic bacterium isolated from cane gall tumors on thornless blackberry.</title>
        <authorList>
            <person name="Kuzmanovi N."/>
            <person name="Smalla K."/>
            <person name="Gronow S."/>
            <person name="PuBawska J."/>
        </authorList>
    </citation>
    <scope>NUCLEOTIDE SEQUENCE [LARGE SCALE GENOMIC DNA]</scope>
    <source>
        <strain evidence="2 3">CCBAU 85046</strain>
    </source>
</reference>
<dbReference type="PROSITE" id="PS50914">
    <property type="entry name" value="BON"/>
    <property type="match status" value="1"/>
</dbReference>
<dbReference type="AlphaFoldDB" id="A0A2W4CPS4"/>
<dbReference type="OrthoDB" id="8382624at2"/>
<feature type="domain" description="BON" evidence="1">
    <location>
        <begin position="12"/>
        <end position="79"/>
    </location>
</feature>
<dbReference type="Proteomes" id="UP000248925">
    <property type="component" value="Unassembled WGS sequence"/>
</dbReference>
<keyword evidence="3" id="KW-1185">Reference proteome</keyword>
<evidence type="ECO:0000259" key="1">
    <source>
        <dbReference type="PROSITE" id="PS50914"/>
    </source>
</evidence>
<name>A0A2W4CPS4_9HYPH</name>
<protein>
    <recommendedName>
        <fullName evidence="1">BON domain-containing protein</fullName>
    </recommendedName>
</protein>
<comment type="caution">
    <text evidence="2">The sequence shown here is derived from an EMBL/GenBank/DDBJ whole genome shotgun (WGS) entry which is preliminary data.</text>
</comment>
<organism evidence="2 3">
    <name type="scientific">Rhizobium tubonense</name>
    <dbReference type="NCBI Taxonomy" id="484088"/>
    <lineage>
        <taxon>Bacteria</taxon>
        <taxon>Pseudomonadati</taxon>
        <taxon>Pseudomonadota</taxon>
        <taxon>Alphaproteobacteria</taxon>
        <taxon>Hyphomicrobiales</taxon>
        <taxon>Rhizobiaceae</taxon>
        <taxon>Rhizobium/Agrobacterium group</taxon>
        <taxon>Rhizobium</taxon>
    </lineage>
</organism>